<evidence type="ECO:0000256" key="1">
    <source>
        <dbReference type="SAM" id="MobiDB-lite"/>
    </source>
</evidence>
<evidence type="ECO:0000256" key="2">
    <source>
        <dbReference type="SAM" id="SignalP"/>
    </source>
</evidence>
<reference evidence="4" key="1">
    <citation type="submission" date="2019-04" db="EMBL/GenBank/DDBJ databases">
        <title>Friends and foes A comparative genomics studyof 23 Aspergillus species from section Flavi.</title>
        <authorList>
            <consortium name="DOE Joint Genome Institute"/>
            <person name="Kjaerbolling I."/>
            <person name="Vesth T."/>
            <person name="Frisvad J.C."/>
            <person name="Nybo J.L."/>
            <person name="Theobald S."/>
            <person name="Kildgaard S."/>
            <person name="Isbrandt T."/>
            <person name="Kuo A."/>
            <person name="Sato A."/>
            <person name="Lyhne E.K."/>
            <person name="Kogle M.E."/>
            <person name="Wiebenga A."/>
            <person name="Kun R.S."/>
            <person name="Lubbers R.J."/>
            <person name="Makela M.R."/>
            <person name="Barry K."/>
            <person name="Chovatia M."/>
            <person name="Clum A."/>
            <person name="Daum C."/>
            <person name="Haridas S."/>
            <person name="He G."/>
            <person name="LaButti K."/>
            <person name="Lipzen A."/>
            <person name="Mondo S."/>
            <person name="Riley R."/>
            <person name="Salamov A."/>
            <person name="Simmons B.A."/>
            <person name="Magnuson J.K."/>
            <person name="Henrissat B."/>
            <person name="Mortensen U.H."/>
            <person name="Larsen T.O."/>
            <person name="Devries R.P."/>
            <person name="Grigoriev I.V."/>
            <person name="Machida M."/>
            <person name="Baker S.E."/>
            <person name="Andersen M.R."/>
        </authorList>
    </citation>
    <scope>NUCLEOTIDE SEQUENCE [LARGE SCALE GENOMIC DNA]</scope>
    <source>
        <strain evidence="4">CBS 553.77</strain>
    </source>
</reference>
<dbReference type="EMBL" id="ML739103">
    <property type="protein sequence ID" value="KAE8353243.1"/>
    <property type="molecule type" value="Genomic_DNA"/>
</dbReference>
<accession>A0A5N6Z7S8</accession>
<keyword evidence="2" id="KW-0732">Signal</keyword>
<dbReference type="OrthoDB" id="4510592at2759"/>
<sequence length="116" mass="11493">MKVSTIVSVLCLAATQLVAADTVTSTATNTITKTVYRVNETLSVTPLGSSATATSSAASTNAQHTSAAESAKSTSSTSSASTAHPSTASVSSAGTFDINIPVALAAGSFTLLFAYL</sequence>
<feature type="signal peptide" evidence="2">
    <location>
        <begin position="1"/>
        <end position="20"/>
    </location>
</feature>
<dbReference type="AlphaFoldDB" id="A0A5N6Z7S8"/>
<feature type="region of interest" description="Disordered" evidence="1">
    <location>
        <begin position="47"/>
        <end position="92"/>
    </location>
</feature>
<organism evidence="3 4">
    <name type="scientific">Aspergillus coremiiformis</name>
    <dbReference type="NCBI Taxonomy" id="138285"/>
    <lineage>
        <taxon>Eukaryota</taxon>
        <taxon>Fungi</taxon>
        <taxon>Dikarya</taxon>
        <taxon>Ascomycota</taxon>
        <taxon>Pezizomycotina</taxon>
        <taxon>Eurotiomycetes</taxon>
        <taxon>Eurotiomycetidae</taxon>
        <taxon>Eurotiales</taxon>
        <taxon>Aspergillaceae</taxon>
        <taxon>Aspergillus</taxon>
        <taxon>Aspergillus subgen. Circumdati</taxon>
    </lineage>
</organism>
<dbReference type="Proteomes" id="UP000327118">
    <property type="component" value="Unassembled WGS sequence"/>
</dbReference>
<gene>
    <name evidence="3" type="ORF">BDV28DRAFT_133482</name>
</gene>
<feature type="chain" id="PRO_5024972279" evidence="2">
    <location>
        <begin position="21"/>
        <end position="116"/>
    </location>
</feature>
<keyword evidence="4" id="KW-1185">Reference proteome</keyword>
<protein>
    <submittedName>
        <fullName evidence="3">Uncharacterized protein</fullName>
    </submittedName>
</protein>
<evidence type="ECO:0000313" key="3">
    <source>
        <dbReference type="EMBL" id="KAE8353243.1"/>
    </source>
</evidence>
<evidence type="ECO:0000313" key="4">
    <source>
        <dbReference type="Proteomes" id="UP000327118"/>
    </source>
</evidence>
<proteinExistence type="predicted"/>
<name>A0A5N6Z7S8_9EURO</name>
<feature type="compositionally biased region" description="Low complexity" evidence="1">
    <location>
        <begin position="49"/>
        <end position="92"/>
    </location>
</feature>